<reference evidence="2 3" key="1">
    <citation type="submission" date="2016-04" db="EMBL/GenBank/DDBJ databases">
        <title>A degradative enzymes factory behind the ericoid mycorrhizal symbiosis.</title>
        <authorList>
            <consortium name="DOE Joint Genome Institute"/>
            <person name="Martino E."/>
            <person name="Morin E."/>
            <person name="Grelet G."/>
            <person name="Kuo A."/>
            <person name="Kohler A."/>
            <person name="Daghino S."/>
            <person name="Barry K."/>
            <person name="Choi C."/>
            <person name="Cichocki N."/>
            <person name="Clum A."/>
            <person name="Copeland A."/>
            <person name="Hainaut M."/>
            <person name="Haridas S."/>
            <person name="Labutti K."/>
            <person name="Lindquist E."/>
            <person name="Lipzen A."/>
            <person name="Khouja H.-R."/>
            <person name="Murat C."/>
            <person name="Ohm R."/>
            <person name="Olson A."/>
            <person name="Spatafora J."/>
            <person name="Veneault-Fourrey C."/>
            <person name="Henrissat B."/>
            <person name="Grigoriev I."/>
            <person name="Martin F."/>
            <person name="Perotto S."/>
        </authorList>
    </citation>
    <scope>NUCLEOTIDE SEQUENCE [LARGE SCALE GENOMIC DNA]</scope>
    <source>
        <strain evidence="2 3">F</strain>
    </source>
</reference>
<keyword evidence="3" id="KW-1185">Reference proteome</keyword>
<dbReference type="Pfam" id="PF13577">
    <property type="entry name" value="SnoaL_4"/>
    <property type="match status" value="1"/>
</dbReference>
<dbReference type="Gene3D" id="3.10.450.50">
    <property type="match status" value="1"/>
</dbReference>
<dbReference type="Proteomes" id="UP000235786">
    <property type="component" value="Unassembled WGS sequence"/>
</dbReference>
<evidence type="ECO:0000313" key="2">
    <source>
        <dbReference type="EMBL" id="PMD46097.1"/>
    </source>
</evidence>
<gene>
    <name evidence="2" type="ORF">L207DRAFT_551382</name>
</gene>
<evidence type="ECO:0000259" key="1">
    <source>
        <dbReference type="Pfam" id="PF13577"/>
    </source>
</evidence>
<feature type="domain" description="SnoaL-like" evidence="1">
    <location>
        <begin position="9"/>
        <end position="135"/>
    </location>
</feature>
<dbReference type="OrthoDB" id="2148716at2759"/>
<dbReference type="InterPro" id="IPR037401">
    <property type="entry name" value="SnoaL-like"/>
</dbReference>
<dbReference type="EMBL" id="KZ613939">
    <property type="protein sequence ID" value="PMD46097.1"/>
    <property type="molecule type" value="Genomic_DNA"/>
</dbReference>
<protein>
    <recommendedName>
        <fullName evidence="1">SnoaL-like domain-containing protein</fullName>
    </recommendedName>
</protein>
<dbReference type="SUPFAM" id="SSF54427">
    <property type="entry name" value="NTF2-like"/>
    <property type="match status" value="1"/>
</dbReference>
<dbReference type="InterPro" id="IPR032710">
    <property type="entry name" value="NTF2-like_dom_sf"/>
</dbReference>
<dbReference type="STRING" id="1149755.A0A2J6S5Q4"/>
<accession>A0A2J6S5Q4</accession>
<name>A0A2J6S5Q4_HYAVF</name>
<sequence length="156" mass="16739">MSYPHILPSLTPREAIADALTRALIAFDHNDVALVNSAFANDVKLSHPAGEMTQLSDIHQVLARVGPLDSTHMVTNLRIDVKDGADTASLTAYTLAQHSQAGRGQDPSGPKYLVAGEYALEVVKDEKEGVWKIKSGVFKVIWGQGDPSVMRPGPPA</sequence>
<dbReference type="AlphaFoldDB" id="A0A2J6S5Q4"/>
<evidence type="ECO:0000313" key="3">
    <source>
        <dbReference type="Proteomes" id="UP000235786"/>
    </source>
</evidence>
<organism evidence="2 3">
    <name type="scientific">Hyaloscypha variabilis (strain UAMH 11265 / GT02V1 / F)</name>
    <name type="common">Meliniomyces variabilis</name>
    <dbReference type="NCBI Taxonomy" id="1149755"/>
    <lineage>
        <taxon>Eukaryota</taxon>
        <taxon>Fungi</taxon>
        <taxon>Dikarya</taxon>
        <taxon>Ascomycota</taxon>
        <taxon>Pezizomycotina</taxon>
        <taxon>Leotiomycetes</taxon>
        <taxon>Helotiales</taxon>
        <taxon>Hyaloscyphaceae</taxon>
        <taxon>Hyaloscypha</taxon>
        <taxon>Hyaloscypha variabilis</taxon>
    </lineage>
</organism>
<proteinExistence type="predicted"/>